<evidence type="ECO:0000256" key="5">
    <source>
        <dbReference type="SAM" id="Phobius"/>
    </source>
</evidence>
<feature type="transmembrane region" description="Helical" evidence="5">
    <location>
        <begin position="122"/>
        <end position="142"/>
    </location>
</feature>
<keyword evidence="4 5" id="KW-0472">Membrane</keyword>
<dbReference type="Proteomes" id="UP000186601">
    <property type="component" value="Unassembled WGS sequence"/>
</dbReference>
<dbReference type="GO" id="GO:0007189">
    <property type="term" value="P:adenylate cyclase-activating G protein-coupled receptor signaling pathway"/>
    <property type="evidence" value="ECO:0007669"/>
    <property type="project" value="TreeGrafter"/>
</dbReference>
<comment type="caution">
    <text evidence="6">The sequence shown here is derived from an EMBL/GenBank/DDBJ whole genome shotgun (WGS) entry which is preliminary data.</text>
</comment>
<protein>
    <recommendedName>
        <fullName evidence="8">Glucose receptor Git3 N-terminal domain-containing protein</fullName>
    </recommendedName>
</protein>
<dbReference type="OrthoDB" id="100006at2759"/>
<organism evidence="6 7">
    <name type="scientific">Hermanssonia centrifuga</name>
    <dbReference type="NCBI Taxonomy" id="98765"/>
    <lineage>
        <taxon>Eukaryota</taxon>
        <taxon>Fungi</taxon>
        <taxon>Dikarya</taxon>
        <taxon>Basidiomycota</taxon>
        <taxon>Agaricomycotina</taxon>
        <taxon>Agaricomycetes</taxon>
        <taxon>Polyporales</taxon>
        <taxon>Meruliaceae</taxon>
        <taxon>Hermanssonia</taxon>
    </lineage>
</organism>
<accession>A0A2R6NTV7</accession>
<keyword evidence="3 5" id="KW-1133">Transmembrane helix</keyword>
<feature type="transmembrane region" description="Helical" evidence="5">
    <location>
        <begin position="154"/>
        <end position="177"/>
    </location>
</feature>
<name>A0A2R6NTV7_9APHY</name>
<dbReference type="PANTHER" id="PTHR23112:SF0">
    <property type="entry name" value="TRANSMEMBRANE PROTEIN 116"/>
    <property type="match status" value="1"/>
</dbReference>
<keyword evidence="2 5" id="KW-0812">Transmembrane</keyword>
<dbReference type="PANTHER" id="PTHR23112">
    <property type="entry name" value="G PROTEIN-COUPLED RECEPTOR 157-RELATED"/>
    <property type="match status" value="1"/>
</dbReference>
<dbReference type="STRING" id="98765.A0A2R6NTV7"/>
<evidence type="ECO:0000256" key="2">
    <source>
        <dbReference type="ARBA" id="ARBA00022692"/>
    </source>
</evidence>
<sequence length="255" mass="28681">MRNNPSFIWRIVTICTGWSAVAFVVASGPLLVQSEAKGPYFGPSGYWCWITDNYPREQTFLEYFFEWLSAGFSFIIYIAILLRVRGNLVRGKDGWHIRYVPRSQRWQLAISRDWLDSTMMQVAARMVWYPVSYSILLIPISLSRLVEFGGGNVPFWATILSDTLFNLQGFVNAILLFTTHRLIPDPATLPAFSTRKAVDLSSSAALGITPFVLSPVPPSQTVSPPVARISNDFHDINLASPASFDSQTPLIREKD</sequence>
<reference evidence="6 7" key="1">
    <citation type="submission" date="2018-02" db="EMBL/GenBank/DDBJ databases">
        <title>Genome sequence of the basidiomycete white-rot fungus Phlebia centrifuga.</title>
        <authorList>
            <person name="Granchi Z."/>
            <person name="Peng M."/>
            <person name="de Vries R.P."/>
            <person name="Hilden K."/>
            <person name="Makela M.R."/>
            <person name="Grigoriev I."/>
            <person name="Riley R."/>
        </authorList>
    </citation>
    <scope>NUCLEOTIDE SEQUENCE [LARGE SCALE GENOMIC DNA]</scope>
    <source>
        <strain evidence="6 7">FBCC195</strain>
    </source>
</reference>
<evidence type="ECO:0000256" key="1">
    <source>
        <dbReference type="ARBA" id="ARBA00004141"/>
    </source>
</evidence>
<evidence type="ECO:0000313" key="6">
    <source>
        <dbReference type="EMBL" id="PSR76196.1"/>
    </source>
</evidence>
<evidence type="ECO:0008006" key="8">
    <source>
        <dbReference type="Google" id="ProtNLM"/>
    </source>
</evidence>
<evidence type="ECO:0000313" key="7">
    <source>
        <dbReference type="Proteomes" id="UP000186601"/>
    </source>
</evidence>
<dbReference type="AlphaFoldDB" id="A0A2R6NTV7"/>
<dbReference type="GO" id="GO:0004930">
    <property type="term" value="F:G protein-coupled receptor activity"/>
    <property type="evidence" value="ECO:0007669"/>
    <property type="project" value="TreeGrafter"/>
</dbReference>
<dbReference type="GO" id="GO:0005886">
    <property type="term" value="C:plasma membrane"/>
    <property type="evidence" value="ECO:0007669"/>
    <property type="project" value="TreeGrafter"/>
</dbReference>
<feature type="transmembrane region" description="Helical" evidence="5">
    <location>
        <begin position="63"/>
        <end position="82"/>
    </location>
</feature>
<comment type="subcellular location">
    <subcellularLocation>
        <location evidence="1">Membrane</location>
        <topology evidence="1">Multi-pass membrane protein</topology>
    </subcellularLocation>
</comment>
<proteinExistence type="predicted"/>
<keyword evidence="7" id="KW-1185">Reference proteome</keyword>
<evidence type="ECO:0000256" key="4">
    <source>
        <dbReference type="ARBA" id="ARBA00023136"/>
    </source>
</evidence>
<dbReference type="EMBL" id="MLYV02000859">
    <property type="protein sequence ID" value="PSR76196.1"/>
    <property type="molecule type" value="Genomic_DNA"/>
</dbReference>
<evidence type="ECO:0000256" key="3">
    <source>
        <dbReference type="ARBA" id="ARBA00022989"/>
    </source>
</evidence>
<feature type="transmembrane region" description="Helical" evidence="5">
    <location>
        <begin position="7"/>
        <end position="32"/>
    </location>
</feature>
<gene>
    <name evidence="6" type="ORF">PHLCEN_2v8619</name>
</gene>